<reference evidence="1 2" key="1">
    <citation type="submission" date="2018-05" db="EMBL/GenBank/DDBJ databases">
        <title>Paenibacillus flagellatus sp. nov., isolated from selenium mineral soil.</title>
        <authorList>
            <person name="Dai X."/>
        </authorList>
    </citation>
    <scope>NUCLEOTIDE SEQUENCE [LARGE SCALE GENOMIC DNA]</scope>
    <source>
        <strain evidence="1 2">DXL2</strain>
    </source>
</reference>
<dbReference type="Proteomes" id="UP000247476">
    <property type="component" value="Unassembled WGS sequence"/>
</dbReference>
<dbReference type="AlphaFoldDB" id="A0A2V5KQB8"/>
<comment type="caution">
    <text evidence="1">The sequence shown here is derived from an EMBL/GenBank/DDBJ whole genome shotgun (WGS) entry which is preliminary data.</text>
</comment>
<dbReference type="OrthoDB" id="5176171at2"/>
<keyword evidence="2" id="KW-1185">Reference proteome</keyword>
<dbReference type="EMBL" id="QJVJ01000016">
    <property type="protein sequence ID" value="PYI50826.1"/>
    <property type="molecule type" value="Genomic_DNA"/>
</dbReference>
<name>A0A2V5KQB8_9BACL</name>
<evidence type="ECO:0000313" key="1">
    <source>
        <dbReference type="EMBL" id="PYI50826.1"/>
    </source>
</evidence>
<protein>
    <submittedName>
        <fullName evidence="1">Uncharacterized protein</fullName>
    </submittedName>
</protein>
<accession>A0A2V5KQB8</accession>
<proteinExistence type="predicted"/>
<sequence>MSGNERVSFSNWRRIGSSPEWVQTRHRMSYAARRLIGERVTERQDAKDVLRVFARYEIRSLRDRPASSYPEWLGIVEHGEEWRRKLRLLRQLEEEVFGAGEQAR</sequence>
<evidence type="ECO:0000313" key="2">
    <source>
        <dbReference type="Proteomes" id="UP000247476"/>
    </source>
</evidence>
<dbReference type="RefSeq" id="WP_110843286.1">
    <property type="nucleotide sequence ID" value="NZ_QJVJ01000016.1"/>
</dbReference>
<organism evidence="1 2">
    <name type="scientific">Paenibacillus flagellatus</name>
    <dbReference type="NCBI Taxonomy" id="2211139"/>
    <lineage>
        <taxon>Bacteria</taxon>
        <taxon>Bacillati</taxon>
        <taxon>Bacillota</taxon>
        <taxon>Bacilli</taxon>
        <taxon>Bacillales</taxon>
        <taxon>Paenibacillaceae</taxon>
        <taxon>Paenibacillus</taxon>
    </lineage>
</organism>
<gene>
    <name evidence="1" type="ORF">DLM86_27540</name>
</gene>